<gene>
    <name evidence="1" type="ORF">VNO78_08770</name>
</gene>
<dbReference type="EMBL" id="JAYMYS010000002">
    <property type="protein sequence ID" value="KAK7407125.1"/>
    <property type="molecule type" value="Genomic_DNA"/>
</dbReference>
<reference evidence="1 2" key="1">
    <citation type="submission" date="2024-01" db="EMBL/GenBank/DDBJ databases">
        <title>The genomes of 5 underutilized Papilionoideae crops provide insights into root nodulation and disease resistanc.</title>
        <authorList>
            <person name="Jiang F."/>
        </authorList>
    </citation>
    <scope>NUCLEOTIDE SEQUENCE [LARGE SCALE GENOMIC DNA]</scope>
    <source>
        <strain evidence="1">DUOXIRENSHENG_FW03</strain>
        <tissue evidence="1">Leaves</tissue>
    </source>
</reference>
<evidence type="ECO:0000313" key="2">
    <source>
        <dbReference type="Proteomes" id="UP001386955"/>
    </source>
</evidence>
<protein>
    <submittedName>
        <fullName evidence="1">Uncharacterized protein</fullName>
    </submittedName>
</protein>
<comment type="caution">
    <text evidence="1">The sequence shown here is derived from an EMBL/GenBank/DDBJ whole genome shotgun (WGS) entry which is preliminary data.</text>
</comment>
<evidence type="ECO:0000313" key="1">
    <source>
        <dbReference type="EMBL" id="KAK7407125.1"/>
    </source>
</evidence>
<organism evidence="1 2">
    <name type="scientific">Psophocarpus tetragonolobus</name>
    <name type="common">Winged bean</name>
    <name type="synonym">Dolichos tetragonolobus</name>
    <dbReference type="NCBI Taxonomy" id="3891"/>
    <lineage>
        <taxon>Eukaryota</taxon>
        <taxon>Viridiplantae</taxon>
        <taxon>Streptophyta</taxon>
        <taxon>Embryophyta</taxon>
        <taxon>Tracheophyta</taxon>
        <taxon>Spermatophyta</taxon>
        <taxon>Magnoliopsida</taxon>
        <taxon>eudicotyledons</taxon>
        <taxon>Gunneridae</taxon>
        <taxon>Pentapetalae</taxon>
        <taxon>rosids</taxon>
        <taxon>fabids</taxon>
        <taxon>Fabales</taxon>
        <taxon>Fabaceae</taxon>
        <taxon>Papilionoideae</taxon>
        <taxon>50 kb inversion clade</taxon>
        <taxon>NPAAA clade</taxon>
        <taxon>indigoferoid/millettioid clade</taxon>
        <taxon>Phaseoleae</taxon>
        <taxon>Psophocarpus</taxon>
    </lineage>
</organism>
<dbReference type="AlphaFoldDB" id="A0AAN9XT73"/>
<name>A0AAN9XT73_PSOTE</name>
<keyword evidence="2" id="KW-1185">Reference proteome</keyword>
<proteinExistence type="predicted"/>
<accession>A0AAN9XT73</accession>
<sequence length="84" mass="9522">MENSNTPFYGSNWGSFLAAFVWLQSNHLEGDFTNHEPIKPVPPVTHIGFLSLLQRTVWVISLVLCGSRCGDNLSSLWRTLWEMA</sequence>
<dbReference type="Proteomes" id="UP001386955">
    <property type="component" value="Unassembled WGS sequence"/>
</dbReference>